<accession>A0A2W5MTU0</accession>
<evidence type="ECO:0000313" key="1">
    <source>
        <dbReference type="EMBL" id="PZQ43788.1"/>
    </source>
</evidence>
<comment type="caution">
    <text evidence="1">The sequence shown here is derived from an EMBL/GenBank/DDBJ whole genome shotgun (WGS) entry which is preliminary data.</text>
</comment>
<name>A0A2W5MTU0_9BACT</name>
<gene>
    <name evidence="1" type="ORF">DI551_11465</name>
</gene>
<protein>
    <submittedName>
        <fullName evidence="1">Uncharacterized protein</fullName>
    </submittedName>
</protein>
<organism evidence="1 2">
    <name type="scientific">Micavibrio aeruginosavorus</name>
    <dbReference type="NCBI Taxonomy" id="349221"/>
    <lineage>
        <taxon>Bacteria</taxon>
        <taxon>Pseudomonadati</taxon>
        <taxon>Bdellovibrionota</taxon>
        <taxon>Bdellovibrionia</taxon>
        <taxon>Bdellovibrionales</taxon>
        <taxon>Pseudobdellovibrionaceae</taxon>
        <taxon>Micavibrio</taxon>
    </lineage>
</organism>
<dbReference type="Proteomes" id="UP000249417">
    <property type="component" value="Unassembled WGS sequence"/>
</dbReference>
<sequence>MKQRSKLSCAWVCEGHVSNPFDPESNVPAVVYRLQVTERGQPSARLVALPNVSAYDLKTLLNMKAGKEPKPEFLTAELIDKGIDYARRDKNGMLRIDAI</sequence>
<dbReference type="EMBL" id="QFQB01000130">
    <property type="protein sequence ID" value="PZQ43788.1"/>
    <property type="molecule type" value="Genomic_DNA"/>
</dbReference>
<proteinExistence type="predicted"/>
<reference evidence="1 2" key="1">
    <citation type="submission" date="2017-08" db="EMBL/GenBank/DDBJ databases">
        <title>Infants hospitalized years apart are colonized by the same room-sourced microbial strains.</title>
        <authorList>
            <person name="Brooks B."/>
            <person name="Olm M.R."/>
            <person name="Firek B.A."/>
            <person name="Baker R."/>
            <person name="Thomas B.C."/>
            <person name="Morowitz M.J."/>
            <person name="Banfield J.F."/>
        </authorList>
    </citation>
    <scope>NUCLEOTIDE SEQUENCE [LARGE SCALE GENOMIC DNA]</scope>
    <source>
        <strain evidence="1">S2_005_002_R2_29</strain>
    </source>
</reference>
<evidence type="ECO:0000313" key="2">
    <source>
        <dbReference type="Proteomes" id="UP000249417"/>
    </source>
</evidence>
<dbReference type="AlphaFoldDB" id="A0A2W5MTU0"/>